<evidence type="ECO:0000256" key="12">
    <source>
        <dbReference type="SAM" id="MobiDB-lite"/>
    </source>
</evidence>
<evidence type="ECO:0000313" key="15">
    <source>
        <dbReference type="EMBL" id="OAY76990.1"/>
    </source>
</evidence>
<dbReference type="CDD" id="cd03506">
    <property type="entry name" value="Delta6-FADS-like"/>
    <property type="match status" value="1"/>
</dbReference>
<dbReference type="Pfam" id="PF00173">
    <property type="entry name" value="Cyt-b5"/>
    <property type="match status" value="1"/>
</dbReference>
<keyword evidence="11 13" id="KW-0472">Membrane</keyword>
<evidence type="ECO:0000256" key="5">
    <source>
        <dbReference type="ARBA" id="ARBA00022692"/>
    </source>
</evidence>
<evidence type="ECO:0000256" key="10">
    <source>
        <dbReference type="ARBA" id="ARBA00023098"/>
    </source>
</evidence>
<feature type="domain" description="Cytochrome b5 heme-binding" evidence="14">
    <location>
        <begin position="26"/>
        <end position="101"/>
    </location>
</feature>
<gene>
    <name evidence="15" type="ORF">ACMD2_21953</name>
</gene>
<dbReference type="PANTHER" id="PTHR19353:SF30">
    <property type="entry name" value="DELTA 8-(E)-SPHINGOLIPID DESATURASE"/>
    <property type="match status" value="1"/>
</dbReference>
<dbReference type="Pfam" id="PF00487">
    <property type="entry name" value="FA_desaturase"/>
    <property type="match status" value="2"/>
</dbReference>
<evidence type="ECO:0000256" key="7">
    <source>
        <dbReference type="ARBA" id="ARBA00022989"/>
    </source>
</evidence>
<evidence type="ECO:0000256" key="2">
    <source>
        <dbReference type="ARBA" id="ARBA00005189"/>
    </source>
</evidence>
<dbReference type="InterPro" id="IPR036400">
    <property type="entry name" value="Cyt_B5-like_heme/steroid_sf"/>
</dbReference>
<evidence type="ECO:0000256" key="8">
    <source>
        <dbReference type="ARBA" id="ARBA00023002"/>
    </source>
</evidence>
<feature type="transmembrane region" description="Helical" evidence="13">
    <location>
        <begin position="130"/>
        <end position="150"/>
    </location>
</feature>
<name>A0A199VJR4_ANACO</name>
<keyword evidence="9" id="KW-0408">Iron</keyword>
<proteinExistence type="inferred from homology"/>
<dbReference type="PANTHER" id="PTHR19353">
    <property type="entry name" value="FATTY ACID DESATURASE 2"/>
    <property type="match status" value="1"/>
</dbReference>
<evidence type="ECO:0000256" key="4">
    <source>
        <dbReference type="ARBA" id="ARBA00022617"/>
    </source>
</evidence>
<evidence type="ECO:0000313" key="16">
    <source>
        <dbReference type="Proteomes" id="UP000092600"/>
    </source>
</evidence>
<comment type="caution">
    <text evidence="15">The sequence shown here is derived from an EMBL/GenBank/DDBJ whole genome shotgun (WGS) entry which is preliminary data.</text>
</comment>
<evidence type="ECO:0000256" key="3">
    <source>
        <dbReference type="ARBA" id="ARBA00009295"/>
    </source>
</evidence>
<dbReference type="SMART" id="SM01117">
    <property type="entry name" value="Cyt-b5"/>
    <property type="match status" value="1"/>
</dbReference>
<dbReference type="PIRSF" id="PIRSF015921">
    <property type="entry name" value="FA_sphinglp_des"/>
    <property type="match status" value="1"/>
</dbReference>
<dbReference type="PRINTS" id="PR00363">
    <property type="entry name" value="CYTOCHROMEB5"/>
</dbReference>
<protein>
    <submittedName>
        <fullName evidence="15">Delta(8)-fatty-acid desaturase 2</fullName>
    </submittedName>
</protein>
<keyword evidence="7 13" id="KW-1133">Transmembrane helix</keyword>
<dbReference type="SUPFAM" id="SSF55856">
    <property type="entry name" value="Cytochrome b5-like heme/steroid binding domain"/>
    <property type="match status" value="1"/>
</dbReference>
<organism evidence="15 16">
    <name type="scientific">Ananas comosus</name>
    <name type="common">Pineapple</name>
    <name type="synonym">Ananas ananas</name>
    <dbReference type="NCBI Taxonomy" id="4615"/>
    <lineage>
        <taxon>Eukaryota</taxon>
        <taxon>Viridiplantae</taxon>
        <taxon>Streptophyta</taxon>
        <taxon>Embryophyta</taxon>
        <taxon>Tracheophyta</taxon>
        <taxon>Spermatophyta</taxon>
        <taxon>Magnoliopsida</taxon>
        <taxon>Liliopsida</taxon>
        <taxon>Poales</taxon>
        <taxon>Bromeliaceae</taxon>
        <taxon>Bromelioideae</taxon>
        <taxon>Ananas</taxon>
    </lineage>
</organism>
<keyword evidence="6" id="KW-0479">Metal-binding</keyword>
<dbReference type="InterPro" id="IPR001199">
    <property type="entry name" value="Cyt_B5-like_heme/steroid-bd"/>
</dbReference>
<evidence type="ECO:0000256" key="13">
    <source>
        <dbReference type="SAM" id="Phobius"/>
    </source>
</evidence>
<evidence type="ECO:0000259" key="14">
    <source>
        <dbReference type="PROSITE" id="PS50255"/>
    </source>
</evidence>
<dbReference type="InterPro" id="IPR012171">
    <property type="entry name" value="Fatty_acid_desaturase"/>
</dbReference>
<dbReference type="GO" id="GO:0046872">
    <property type="term" value="F:metal ion binding"/>
    <property type="evidence" value="ECO:0007669"/>
    <property type="project" value="UniProtKB-KW"/>
</dbReference>
<dbReference type="PROSITE" id="PS50255">
    <property type="entry name" value="CYTOCHROME_B5_2"/>
    <property type="match status" value="1"/>
</dbReference>
<evidence type="ECO:0000256" key="6">
    <source>
        <dbReference type="ARBA" id="ARBA00022723"/>
    </source>
</evidence>
<dbReference type="Gene3D" id="3.10.120.10">
    <property type="entry name" value="Cytochrome b5-like heme/steroid binding domain"/>
    <property type="match status" value="1"/>
</dbReference>
<keyword evidence="5 13" id="KW-0812">Transmembrane</keyword>
<feature type="region of interest" description="Disordered" evidence="12">
    <location>
        <begin position="1"/>
        <end position="23"/>
    </location>
</feature>
<dbReference type="GO" id="GO:0006629">
    <property type="term" value="P:lipid metabolic process"/>
    <property type="evidence" value="ECO:0007669"/>
    <property type="project" value="UniProtKB-KW"/>
</dbReference>
<dbReference type="InterPro" id="IPR005804">
    <property type="entry name" value="FA_desaturase_dom"/>
</dbReference>
<feature type="transmembrane region" description="Helical" evidence="13">
    <location>
        <begin position="156"/>
        <end position="173"/>
    </location>
</feature>
<comment type="similarity">
    <text evidence="3">Belongs to the fatty acid desaturase type 1 family.</text>
</comment>
<evidence type="ECO:0000256" key="1">
    <source>
        <dbReference type="ARBA" id="ARBA00004141"/>
    </source>
</evidence>
<keyword evidence="8" id="KW-0560">Oxidoreductase</keyword>
<comment type="pathway">
    <text evidence="2">Lipid metabolism.</text>
</comment>
<sequence length="391" mass="43514">MATTTTMAEGGENNDNDDAAGGPKAVRCVSTEELRKHSTASDLWIAIGGKVYDVTRWLPSHPGGDLPLLSLAGSDATDAFLAYHPPSAFPLLPRFLVGRLSDPAVSPASADYRRLCSQFSRLGLFRPSPLLPSLSLLAMLALLLSAVLLVRLSPSPLAHLLSGALVGLLWIQSGWMGHDSGHYPILPSRGLNRLLQICSGNCVTGISIAWWKRNHNAHHIACNSLDFDPDLQHLPLFAVSPRLFAPLFSVFYRRTMPFGAAARLLVSYQHLTFYPRHLRRHRIQHVQFCLNHFSSEVFVGPPAGNDWFERQTMASLDISCPPWMDWFHGGLQFQVEHHLFPRIPRCRLRKIAPFVRDLCKKHNLPYATASFWEANAMTIRTSAPRHAGPQC</sequence>
<dbReference type="Proteomes" id="UP000092600">
    <property type="component" value="Unassembled WGS sequence"/>
</dbReference>
<dbReference type="STRING" id="4615.A0A199VJR4"/>
<dbReference type="GO" id="GO:0016020">
    <property type="term" value="C:membrane"/>
    <property type="evidence" value="ECO:0007669"/>
    <property type="project" value="UniProtKB-SubCell"/>
</dbReference>
<accession>A0A199VJR4</accession>
<dbReference type="GO" id="GO:0016717">
    <property type="term" value="F:oxidoreductase activity, acting on paired donors, with oxidation of a pair of donors resulting in the reduction of molecular oxygen to two molecules of water"/>
    <property type="evidence" value="ECO:0007669"/>
    <property type="project" value="TreeGrafter"/>
</dbReference>
<dbReference type="EMBL" id="LSRQ01001645">
    <property type="protein sequence ID" value="OAY76990.1"/>
    <property type="molecule type" value="Genomic_DNA"/>
</dbReference>
<comment type="subcellular location">
    <subcellularLocation>
        <location evidence="1">Membrane</location>
        <topology evidence="1">Multi-pass membrane protein</topology>
    </subcellularLocation>
</comment>
<evidence type="ECO:0000256" key="11">
    <source>
        <dbReference type="ARBA" id="ARBA00023136"/>
    </source>
</evidence>
<dbReference type="AlphaFoldDB" id="A0A199VJR4"/>
<reference evidence="15 16" key="1">
    <citation type="journal article" date="2016" name="DNA Res.">
        <title>The draft genome of MD-2 pineapple using hybrid error correction of long reads.</title>
        <authorList>
            <person name="Redwan R.M."/>
            <person name="Saidin A."/>
            <person name="Kumar S.V."/>
        </authorList>
    </citation>
    <scope>NUCLEOTIDE SEQUENCE [LARGE SCALE GENOMIC DNA]</scope>
    <source>
        <strain evidence="16">cv. MD2</strain>
        <tissue evidence="15">Leaf</tissue>
    </source>
</reference>
<evidence type="ECO:0000256" key="9">
    <source>
        <dbReference type="ARBA" id="ARBA00023004"/>
    </source>
</evidence>
<keyword evidence="4" id="KW-0349">Heme</keyword>
<keyword evidence="10" id="KW-0443">Lipid metabolism</keyword>